<dbReference type="HOGENOM" id="CLU_118647_0_0_1"/>
<dbReference type="GO" id="GO:0030424">
    <property type="term" value="C:axon"/>
    <property type="evidence" value="ECO:0007669"/>
    <property type="project" value="TreeGrafter"/>
</dbReference>
<keyword evidence="4" id="KW-0217">Developmental protein</keyword>
<dbReference type="AlphaFoldDB" id="G3ULD0"/>
<dbReference type="FunCoup" id="G3ULD0">
    <property type="interactions" value="6"/>
</dbReference>
<dbReference type="GO" id="GO:0060221">
    <property type="term" value="P:retinal rod cell differentiation"/>
    <property type="evidence" value="ECO:0007669"/>
    <property type="project" value="Ensembl"/>
</dbReference>
<dbReference type="Proteomes" id="UP000007646">
    <property type="component" value="Unassembled WGS sequence"/>
</dbReference>
<keyword evidence="8" id="KW-0339">Growth factor</keyword>
<dbReference type="OrthoDB" id="9510890at2759"/>
<evidence type="ECO:0000256" key="9">
    <source>
        <dbReference type="ARBA" id="ARBA00025427"/>
    </source>
</evidence>
<comment type="subcellular location">
    <subcellularLocation>
        <location evidence="1">Cytoplasm</location>
    </subcellularLocation>
</comment>
<dbReference type="GO" id="GO:0046533">
    <property type="term" value="P:negative regulation of photoreceptor cell differentiation"/>
    <property type="evidence" value="ECO:0007669"/>
    <property type="project" value="Ensembl"/>
</dbReference>
<keyword evidence="11" id="KW-1185">Reference proteome</keyword>
<evidence type="ECO:0000256" key="2">
    <source>
        <dbReference type="ARBA" id="ARBA00007988"/>
    </source>
</evidence>
<dbReference type="GO" id="GO:0048143">
    <property type="term" value="P:astrocyte activation"/>
    <property type="evidence" value="ECO:0007669"/>
    <property type="project" value="TreeGrafter"/>
</dbReference>
<evidence type="ECO:0000256" key="7">
    <source>
        <dbReference type="ARBA" id="ARBA00022902"/>
    </source>
</evidence>
<dbReference type="InParanoid" id="G3ULD0"/>
<dbReference type="PANTHER" id="PTHR15196:SF0">
    <property type="entry name" value="CILIARY NEUROTROPHIC FACTOR"/>
    <property type="match status" value="1"/>
</dbReference>
<dbReference type="GO" id="GO:0048680">
    <property type="term" value="P:positive regulation of axon regeneration"/>
    <property type="evidence" value="ECO:0007669"/>
    <property type="project" value="TreeGrafter"/>
</dbReference>
<dbReference type="Gene3D" id="1.20.1250.10">
    <property type="match status" value="1"/>
</dbReference>
<dbReference type="RefSeq" id="XP_003421398.1">
    <property type="nucleotide sequence ID" value="XM_003421350.4"/>
</dbReference>
<evidence type="ECO:0000256" key="8">
    <source>
        <dbReference type="ARBA" id="ARBA00023030"/>
    </source>
</evidence>
<dbReference type="GeneTree" id="ENSGT00420000029890"/>
<dbReference type="OMA" id="RWSEMTE"/>
<evidence type="ECO:0000256" key="3">
    <source>
        <dbReference type="ARBA" id="ARBA00015150"/>
    </source>
</evidence>
<dbReference type="GO" id="GO:0070120">
    <property type="term" value="P:ciliary neurotrophic factor-mediated signaling pathway"/>
    <property type="evidence" value="ECO:0007669"/>
    <property type="project" value="Ensembl"/>
</dbReference>
<dbReference type="GeneID" id="100662146"/>
<dbReference type="eggNOG" id="ENOG502S4XX">
    <property type="taxonomic scope" value="Eukaryota"/>
</dbReference>
<dbReference type="GO" id="GO:0044877">
    <property type="term" value="F:protein-containing complex binding"/>
    <property type="evidence" value="ECO:0007669"/>
    <property type="project" value="Ensembl"/>
</dbReference>
<keyword evidence="6" id="KW-0221">Differentiation</keyword>
<evidence type="ECO:0000256" key="6">
    <source>
        <dbReference type="ARBA" id="ARBA00022782"/>
    </source>
</evidence>
<evidence type="ECO:0000256" key="4">
    <source>
        <dbReference type="ARBA" id="ARBA00022473"/>
    </source>
</evidence>
<dbReference type="GO" id="GO:0048644">
    <property type="term" value="P:muscle organ morphogenesis"/>
    <property type="evidence" value="ECO:0007669"/>
    <property type="project" value="Ensembl"/>
</dbReference>
<dbReference type="GO" id="GO:0097696">
    <property type="term" value="P:cell surface receptor signaling pathway via STAT"/>
    <property type="evidence" value="ECO:0007669"/>
    <property type="project" value="Ensembl"/>
</dbReference>
<dbReference type="GO" id="GO:0046668">
    <property type="term" value="P:regulation of retinal cell programmed cell death"/>
    <property type="evidence" value="ECO:0007669"/>
    <property type="project" value="Ensembl"/>
</dbReference>
<dbReference type="GO" id="GO:0005125">
    <property type="term" value="F:cytokine activity"/>
    <property type="evidence" value="ECO:0007669"/>
    <property type="project" value="TreeGrafter"/>
</dbReference>
<keyword evidence="5" id="KW-0963">Cytoplasm</keyword>
<dbReference type="GO" id="GO:0043524">
    <property type="term" value="P:negative regulation of neuron apoptotic process"/>
    <property type="evidence" value="ECO:0007669"/>
    <property type="project" value="Ensembl"/>
</dbReference>
<dbReference type="FunFam" id="1.20.1250.10:FF:000022">
    <property type="entry name" value="ciliary neurotrophic factor"/>
    <property type="match status" value="1"/>
</dbReference>
<dbReference type="CTD" id="1270"/>
<dbReference type="InterPro" id="IPR009079">
    <property type="entry name" value="4_helix_cytokine-like_core"/>
</dbReference>
<accession>G3ULD0</accession>
<dbReference type="SUPFAM" id="SSF47266">
    <property type="entry name" value="4-helical cytokines"/>
    <property type="match status" value="1"/>
</dbReference>
<dbReference type="STRING" id="9785.ENSLAFP00000028639"/>
<dbReference type="GO" id="GO:0005138">
    <property type="term" value="F:interleukin-6 receptor binding"/>
    <property type="evidence" value="ECO:0007669"/>
    <property type="project" value="Ensembl"/>
</dbReference>
<name>G3ULD0_LOXAF</name>
<evidence type="ECO:0000313" key="10">
    <source>
        <dbReference type="Ensembl" id="ENSLAFP00000028639.1"/>
    </source>
</evidence>
<dbReference type="GO" id="GO:0008083">
    <property type="term" value="F:growth factor activity"/>
    <property type="evidence" value="ECO:0007669"/>
    <property type="project" value="UniProtKB-KW"/>
</dbReference>
<dbReference type="GO" id="GO:0048666">
    <property type="term" value="P:neuron development"/>
    <property type="evidence" value="ECO:0007669"/>
    <property type="project" value="Ensembl"/>
</dbReference>
<dbReference type="GO" id="GO:0005615">
    <property type="term" value="C:extracellular space"/>
    <property type="evidence" value="ECO:0007669"/>
    <property type="project" value="Ensembl"/>
</dbReference>
<comment type="function">
    <text evidence="9">CNTF is a survival factor for various neuronal cell types. Seems to prevent the degeneration of motor axons after axotomy.</text>
</comment>
<gene>
    <name evidence="10" type="primary">CNTF</name>
</gene>
<dbReference type="KEGG" id="lav:100662146"/>
<evidence type="ECO:0000313" key="11">
    <source>
        <dbReference type="Proteomes" id="UP000007646"/>
    </source>
</evidence>
<keyword evidence="7" id="KW-0524">Neurogenesis</keyword>
<protein>
    <recommendedName>
        <fullName evidence="3">Ciliary neurotrophic factor</fullName>
    </recommendedName>
</protein>
<evidence type="ECO:0000256" key="5">
    <source>
        <dbReference type="ARBA" id="ARBA00022490"/>
    </source>
</evidence>
<reference evidence="10" key="3">
    <citation type="submission" date="2025-09" db="UniProtKB">
        <authorList>
            <consortium name="Ensembl"/>
        </authorList>
    </citation>
    <scope>IDENTIFICATION</scope>
    <source>
        <strain evidence="10">Isolate ISIS603380</strain>
    </source>
</reference>
<dbReference type="Ensembl" id="ENSLAFT00000033045.1">
    <property type="protein sequence ID" value="ENSLAFP00000028639.1"/>
    <property type="gene ID" value="ENSLAFG00000028850.1"/>
</dbReference>
<dbReference type="GO" id="GO:0005737">
    <property type="term" value="C:cytoplasm"/>
    <property type="evidence" value="ECO:0007669"/>
    <property type="project" value="UniProtKB-SubCell"/>
</dbReference>
<organism evidence="10 11">
    <name type="scientific">Loxodonta africana</name>
    <name type="common">African elephant</name>
    <dbReference type="NCBI Taxonomy" id="9785"/>
    <lineage>
        <taxon>Eukaryota</taxon>
        <taxon>Metazoa</taxon>
        <taxon>Chordata</taxon>
        <taxon>Craniata</taxon>
        <taxon>Vertebrata</taxon>
        <taxon>Euteleostomi</taxon>
        <taxon>Mammalia</taxon>
        <taxon>Eutheria</taxon>
        <taxon>Afrotheria</taxon>
        <taxon>Proboscidea</taxon>
        <taxon>Elephantidae</taxon>
        <taxon>Loxodonta</taxon>
    </lineage>
</organism>
<sequence>MAFAEHSPPTPHRRDLCSRSIWLARKIRSDLTALMESYVNHQGLNKNVNLDSVDGVPMASTDQWSKLTEAERLQENLQAYRTFHVMLTKLLEDQRVHFTPTEGDFHQAISTLLLQVAAFAYQLEELMMLLEHKIPPNQADRTSAAVGDGGLFEKKLWGLKVLQELSHWTVRSIHDLRVVSSHQTGIPAHGS</sequence>
<comment type="similarity">
    <text evidence="2">Belongs to the CNTF family.</text>
</comment>
<dbReference type="InterPro" id="IPR000151">
    <property type="entry name" value="Ciliary_neurotrophic_fac_CNTF"/>
</dbReference>
<dbReference type="PANTHER" id="PTHR15196">
    <property type="entry name" value="CILIARY NEUROTROPHIC FACTOR"/>
    <property type="match status" value="1"/>
</dbReference>
<evidence type="ECO:0000256" key="1">
    <source>
        <dbReference type="ARBA" id="ARBA00004496"/>
    </source>
</evidence>
<reference evidence="10" key="2">
    <citation type="submission" date="2025-08" db="UniProtKB">
        <authorList>
            <consortium name="Ensembl"/>
        </authorList>
    </citation>
    <scope>IDENTIFICATION</scope>
    <source>
        <strain evidence="10">Isolate ISIS603380</strain>
    </source>
</reference>
<reference evidence="10 11" key="1">
    <citation type="submission" date="2009-06" db="EMBL/GenBank/DDBJ databases">
        <title>The Genome Sequence of Loxodonta africana (African elephant).</title>
        <authorList>
            <person name="Di Palma F."/>
            <person name="Heiman D."/>
            <person name="Young S."/>
            <person name="Johnson J."/>
            <person name="Lander E.S."/>
            <person name="Lindblad-Toh K."/>
        </authorList>
    </citation>
    <scope>NUCLEOTIDE SEQUENCE [LARGE SCALE GENOMIC DNA]</scope>
    <source>
        <strain evidence="10 11">Isolate ISIS603380</strain>
    </source>
</reference>
<dbReference type="GO" id="GO:0005127">
    <property type="term" value="F:ciliary neurotrophic factor receptor binding"/>
    <property type="evidence" value="ECO:0007669"/>
    <property type="project" value="InterPro"/>
</dbReference>
<proteinExistence type="inferred from homology"/>
<dbReference type="Pfam" id="PF01110">
    <property type="entry name" value="CNTF"/>
    <property type="match status" value="1"/>
</dbReference>
<dbReference type="GO" id="GO:0010628">
    <property type="term" value="P:positive regulation of gene expression"/>
    <property type="evidence" value="ECO:0007669"/>
    <property type="project" value="Ensembl"/>
</dbReference>
<dbReference type="GO" id="GO:0008284">
    <property type="term" value="P:positive regulation of cell population proliferation"/>
    <property type="evidence" value="ECO:0007669"/>
    <property type="project" value="Ensembl"/>
</dbReference>